<feature type="transmembrane region" description="Helical" evidence="6">
    <location>
        <begin position="386"/>
        <end position="404"/>
    </location>
</feature>
<keyword evidence="3 6" id="KW-0812">Transmembrane</keyword>
<keyword evidence="5 6" id="KW-0472">Membrane</keyword>
<evidence type="ECO:0000256" key="5">
    <source>
        <dbReference type="ARBA" id="ARBA00023136"/>
    </source>
</evidence>
<evidence type="ECO:0000256" key="3">
    <source>
        <dbReference type="ARBA" id="ARBA00022692"/>
    </source>
</evidence>
<evidence type="ECO:0000259" key="7">
    <source>
        <dbReference type="Pfam" id="PF03553"/>
    </source>
</evidence>
<sequence length="525" mass="57269">MNLIDFSSSSLSLLPPLIAITLAIVMRRVLLSLGIGILVSAILLTNYSFICSVDYVIQTVSNVFFIQEKINSENIYILSFLLLLGVMTAILTLSGGTFAFANWAKGKVKNKRGSKLLAAFLGIIVFIDDYFNSLAVGAIARPITDRFYVSRVKLAYILDSTAASTCVLVPISSWGAYIMTILSSILISHSLTTEYSPLSLYLHLIPMNFYSIFAILMVFAVIVFKLDVGPMRYHEIKIEQKKFTNPAFKNNSKEGNSFPKIKGKVSDLLIPIFALLVMTISMMLYTGYHSITKNGKPFTFFSIFENTDFSLSLFCGGLAGVILSLLITFQKRIQLIRIMKTVWIGAQSMFGAILILLFSWVIGSSISDMKTGIYLSSLISKTDMPIYLLPVIFFFISGLMAFATGTSWGTFGIMLPLAGDIATTINIGLFLPILSSVLSGSVFGDHCSPISDTTILSATGAKCNYIDHVVTQLPYALSIAITATAGFLTLAKTSSIAISFSVATIVFVATCLILSILSKSKIKNM</sequence>
<proteinExistence type="predicted"/>
<feature type="transmembrane region" description="Helical" evidence="6">
    <location>
        <begin position="33"/>
        <end position="57"/>
    </location>
</feature>
<evidence type="ECO:0000313" key="9">
    <source>
        <dbReference type="Proteomes" id="UP000053688"/>
    </source>
</evidence>
<accession>S3EHM1</accession>
<organism evidence="8 9">
    <name type="scientific">Candidatus Photodesmus katoptron Akat1</name>
    <dbReference type="NCBI Taxonomy" id="1236703"/>
    <lineage>
        <taxon>Bacteria</taxon>
        <taxon>Pseudomonadati</taxon>
        <taxon>Pseudomonadota</taxon>
        <taxon>Gammaproteobacteria</taxon>
        <taxon>Vibrionales</taxon>
        <taxon>Vibrionaceae</taxon>
        <taxon>Candidatus Photodesmus</taxon>
    </lineage>
</organism>
<comment type="subcellular location">
    <subcellularLocation>
        <location evidence="1">Cell membrane</location>
        <topology evidence="1">Multi-pass membrane protein</topology>
    </subcellularLocation>
</comment>
<dbReference type="EMBL" id="AMSD01000001">
    <property type="protein sequence ID" value="EPE37683.1"/>
    <property type="molecule type" value="Genomic_DNA"/>
</dbReference>
<keyword evidence="9" id="KW-1185">Reference proteome</keyword>
<evidence type="ECO:0000256" key="6">
    <source>
        <dbReference type="SAM" id="Phobius"/>
    </source>
</evidence>
<gene>
    <name evidence="8" type="ORF">O1U_0141</name>
</gene>
<keyword evidence="2" id="KW-1003">Cell membrane</keyword>
<dbReference type="GO" id="GO:0005886">
    <property type="term" value="C:plasma membrane"/>
    <property type="evidence" value="ECO:0007669"/>
    <property type="project" value="UniProtKB-SubCell"/>
</dbReference>
<dbReference type="PANTHER" id="PTHR43478:SF1">
    <property type="entry name" value="NA+_H+ ANTIPORTER NHAC-LIKE C-TERMINAL DOMAIN-CONTAINING PROTEIN"/>
    <property type="match status" value="1"/>
</dbReference>
<name>S3EHM1_9GAMM</name>
<dbReference type="PATRIC" id="fig|1236703.3.peg.129"/>
<evidence type="ECO:0000313" key="8">
    <source>
        <dbReference type="EMBL" id="EPE37683.1"/>
    </source>
</evidence>
<comment type="caution">
    <text evidence="8">The sequence shown here is derived from an EMBL/GenBank/DDBJ whole genome shotgun (WGS) entry which is preliminary data.</text>
</comment>
<feature type="transmembrane region" description="Helical" evidence="6">
    <location>
        <begin position="496"/>
        <end position="517"/>
    </location>
</feature>
<dbReference type="InterPro" id="IPR018461">
    <property type="entry name" value="Na/H_Antiport_NhaC-like_C"/>
</dbReference>
<dbReference type="Pfam" id="PF03553">
    <property type="entry name" value="Na_H_antiporter"/>
    <property type="match status" value="1"/>
</dbReference>
<evidence type="ECO:0000256" key="4">
    <source>
        <dbReference type="ARBA" id="ARBA00022989"/>
    </source>
</evidence>
<dbReference type="Proteomes" id="UP000053688">
    <property type="component" value="Unassembled WGS sequence"/>
</dbReference>
<dbReference type="PANTHER" id="PTHR43478">
    <property type="entry name" value="NA+/H+ ANTIPORTER-RELATED"/>
    <property type="match status" value="1"/>
</dbReference>
<feature type="transmembrane region" description="Helical" evidence="6">
    <location>
        <begin position="200"/>
        <end position="224"/>
    </location>
</feature>
<feature type="transmembrane region" description="Helical" evidence="6">
    <location>
        <begin position="268"/>
        <end position="289"/>
    </location>
</feature>
<feature type="transmembrane region" description="Helical" evidence="6">
    <location>
        <begin position="6"/>
        <end position="26"/>
    </location>
</feature>
<feature type="transmembrane region" description="Helical" evidence="6">
    <location>
        <begin position="116"/>
        <end position="140"/>
    </location>
</feature>
<feature type="domain" description="Na+/H+ antiporter NhaC-like C-terminal" evidence="7">
    <location>
        <begin position="166"/>
        <end position="489"/>
    </location>
</feature>
<evidence type="ECO:0000256" key="2">
    <source>
        <dbReference type="ARBA" id="ARBA00022475"/>
    </source>
</evidence>
<feature type="transmembrane region" description="Helical" evidence="6">
    <location>
        <begin position="77"/>
        <end position="104"/>
    </location>
</feature>
<dbReference type="eggNOG" id="COG1757">
    <property type="taxonomic scope" value="Bacteria"/>
</dbReference>
<keyword evidence="4 6" id="KW-1133">Transmembrane helix</keyword>
<reference evidence="8 9" key="1">
    <citation type="journal article" date="2014" name="Environ. Microbiol.">
        <title>Genomic signatures of obligate host dependence in the luminous bacterial symbiont of a vertebrate.</title>
        <authorList>
            <person name="Hendry T.A."/>
            <person name="de Wet J.R."/>
            <person name="Dunlap P.V."/>
        </authorList>
    </citation>
    <scope>NUCLEOTIDE SEQUENCE [LARGE SCALE GENOMIC DNA]</scope>
    <source>
        <strain evidence="8 9">Akat1</strain>
    </source>
</reference>
<feature type="transmembrane region" description="Helical" evidence="6">
    <location>
        <begin position="411"/>
        <end position="434"/>
    </location>
</feature>
<dbReference type="AlphaFoldDB" id="S3EHM1"/>
<dbReference type="RefSeq" id="WP_016503481.1">
    <property type="nucleotide sequence ID" value="NZ_AMSD01000001.1"/>
</dbReference>
<evidence type="ECO:0000256" key="1">
    <source>
        <dbReference type="ARBA" id="ARBA00004651"/>
    </source>
</evidence>
<feature type="transmembrane region" description="Helical" evidence="6">
    <location>
        <begin position="341"/>
        <end position="366"/>
    </location>
</feature>
<protein>
    <submittedName>
        <fullName evidence="8">Na+/H+ antiporter, NhaD</fullName>
    </submittedName>
</protein>
<feature type="transmembrane region" description="Helical" evidence="6">
    <location>
        <begin position="309"/>
        <end position="329"/>
    </location>
</feature>
<dbReference type="STRING" id="28176.CF66_2287"/>